<dbReference type="Proteomes" id="UP000182498">
    <property type="component" value="Unassembled WGS sequence"/>
</dbReference>
<name>A0A120N4T5_9CORY</name>
<proteinExistence type="predicted"/>
<dbReference type="Proteomes" id="UP000319986">
    <property type="component" value="Unassembled WGS sequence"/>
</dbReference>
<accession>A0A120N4T5</accession>
<reference evidence="2" key="2">
    <citation type="submission" date="2015-11" db="EMBL/GenBank/DDBJ databases">
        <authorList>
            <person name="Zhang Y."/>
            <person name="Guo Z."/>
        </authorList>
    </citation>
    <scope>NUCLEOTIDE SEQUENCE [LARGE SCALE GENOMIC DNA]</scope>
    <source>
        <strain evidence="2">Mu292</strain>
    </source>
</reference>
<protein>
    <recommendedName>
        <fullName evidence="8">DUF3093 domain-containing protein</fullName>
    </recommendedName>
</protein>
<dbReference type="RefSeq" id="WP_014010859.1">
    <property type="nucleotide sequence ID" value="NZ_BJNT01000016.1"/>
</dbReference>
<keyword evidence="5" id="KW-1185">Reference proteome</keyword>
<dbReference type="OrthoDB" id="4638349at2"/>
<evidence type="ECO:0000256" key="1">
    <source>
        <dbReference type="SAM" id="Phobius"/>
    </source>
</evidence>
<reference evidence="3 7" key="4">
    <citation type="submission" date="2019-06" db="EMBL/GenBank/DDBJ databases">
        <title>Whole genome shotgun sequence of Corynebacterium variabile NBRC 15286.</title>
        <authorList>
            <person name="Hosoyama A."/>
            <person name="Uohara A."/>
            <person name="Ohji S."/>
            <person name="Ichikawa N."/>
        </authorList>
    </citation>
    <scope>NUCLEOTIDE SEQUENCE [LARGE SCALE GENOMIC DNA]</scope>
    <source>
        <strain evidence="3 7">NBRC 15286</strain>
    </source>
</reference>
<evidence type="ECO:0000313" key="7">
    <source>
        <dbReference type="Proteomes" id="UP000319986"/>
    </source>
</evidence>
<dbReference type="AlphaFoldDB" id="A0A120N4T5"/>
<keyword evidence="1" id="KW-0472">Membrane</keyword>
<gene>
    <name evidence="3" type="ORF">CVA01_20430</name>
    <name evidence="2" type="ORF">CVAR292_00247</name>
    <name evidence="4" type="ORF">DCL06_10025</name>
</gene>
<feature type="transmembrane region" description="Helical" evidence="1">
    <location>
        <begin position="50"/>
        <end position="70"/>
    </location>
</feature>
<evidence type="ECO:0000313" key="3">
    <source>
        <dbReference type="EMBL" id="GEC86729.1"/>
    </source>
</evidence>
<evidence type="ECO:0000313" key="4">
    <source>
        <dbReference type="EMBL" id="HAF73104.1"/>
    </source>
</evidence>
<reference evidence="5" key="1">
    <citation type="submission" date="2015-11" db="EMBL/GenBank/DDBJ databases">
        <authorList>
            <person name="Dugat-Bony E."/>
        </authorList>
    </citation>
    <scope>NUCLEOTIDE SEQUENCE [LARGE SCALE GENOMIC DNA]</scope>
    <source>
        <strain evidence="5">Mu292</strain>
    </source>
</reference>
<keyword evidence="1" id="KW-0812">Transmembrane</keyword>
<dbReference type="GeneID" id="82888166"/>
<dbReference type="EMBL" id="BJNT01000016">
    <property type="protein sequence ID" value="GEC86729.1"/>
    <property type="molecule type" value="Genomic_DNA"/>
</dbReference>
<reference evidence="4 6" key="3">
    <citation type="journal article" date="2018" name="Nat. Biotechnol.">
        <title>A standardized bacterial taxonomy based on genome phylogeny substantially revises the tree of life.</title>
        <authorList>
            <person name="Parks D.H."/>
            <person name="Chuvochina M."/>
            <person name="Waite D.W."/>
            <person name="Rinke C."/>
            <person name="Skarshewski A."/>
            <person name="Chaumeil P.A."/>
            <person name="Hugenholtz P."/>
        </authorList>
    </citation>
    <scope>NUCLEOTIDE SEQUENCE [LARGE SCALE GENOMIC DNA]</scope>
    <source>
        <strain evidence="4">UBA9851</strain>
    </source>
</reference>
<dbReference type="EMBL" id="DMDD01000236">
    <property type="protein sequence ID" value="HAF73104.1"/>
    <property type="molecule type" value="Genomic_DNA"/>
</dbReference>
<sequence>MTTPDFTAPVELRSVVSSADRTRRALPLIIITFVAAFVATAVVTTYLVNALWLGCILGAVLGVILCRMFFGNLKNASDRGNQRMVLSPDGIRATDGTLTTLMRWGDVRVITTPKGANRVGIVGDAMLTLNAKGDPKLVERYSEMTEAPETFRSGRPVHDKDGALFPGDFEKSWRQGEIGSWLRHYRPDLDV</sequence>
<evidence type="ECO:0000313" key="2">
    <source>
        <dbReference type="EMBL" id="CUU64942.1"/>
    </source>
</evidence>
<keyword evidence="1" id="KW-1133">Transmembrane helix</keyword>
<organism evidence="2 5">
    <name type="scientific">Corynebacterium variabile</name>
    <dbReference type="NCBI Taxonomy" id="1727"/>
    <lineage>
        <taxon>Bacteria</taxon>
        <taxon>Bacillati</taxon>
        <taxon>Actinomycetota</taxon>
        <taxon>Actinomycetes</taxon>
        <taxon>Mycobacteriales</taxon>
        <taxon>Corynebacteriaceae</taxon>
        <taxon>Corynebacterium</taxon>
    </lineage>
</organism>
<feature type="transmembrane region" description="Helical" evidence="1">
    <location>
        <begin position="25"/>
        <end position="44"/>
    </location>
</feature>
<evidence type="ECO:0000313" key="5">
    <source>
        <dbReference type="Proteomes" id="UP000182498"/>
    </source>
</evidence>
<dbReference type="EMBL" id="FAUH01000001">
    <property type="protein sequence ID" value="CUU64942.1"/>
    <property type="molecule type" value="Genomic_DNA"/>
</dbReference>
<dbReference type="Proteomes" id="UP000260925">
    <property type="component" value="Unassembled WGS sequence"/>
</dbReference>
<evidence type="ECO:0008006" key="8">
    <source>
        <dbReference type="Google" id="ProtNLM"/>
    </source>
</evidence>
<evidence type="ECO:0000313" key="6">
    <source>
        <dbReference type="Proteomes" id="UP000260925"/>
    </source>
</evidence>